<gene>
    <name evidence="6" type="ORF">SCLTRI_LOCUS7510</name>
</gene>
<dbReference type="AlphaFoldDB" id="A0A8H2VZL1"/>
<evidence type="ECO:0000256" key="2">
    <source>
        <dbReference type="ARBA" id="ARBA00022630"/>
    </source>
</evidence>
<evidence type="ECO:0000259" key="5">
    <source>
        <dbReference type="PROSITE" id="PS00624"/>
    </source>
</evidence>
<name>A0A8H2VZL1_9HELO</name>
<comment type="caution">
    <text evidence="6">The sequence shown here is derived from an EMBL/GenBank/DDBJ whole genome shotgun (WGS) entry which is preliminary data.</text>
</comment>
<evidence type="ECO:0000256" key="3">
    <source>
        <dbReference type="ARBA" id="ARBA00023002"/>
    </source>
</evidence>
<evidence type="ECO:0000256" key="1">
    <source>
        <dbReference type="ARBA" id="ARBA00010790"/>
    </source>
</evidence>
<reference evidence="6" key="1">
    <citation type="submission" date="2020-10" db="EMBL/GenBank/DDBJ databases">
        <authorList>
            <person name="Kusch S."/>
        </authorList>
    </citation>
    <scope>NUCLEOTIDE SEQUENCE</scope>
    <source>
        <strain evidence="6">SwB9</strain>
    </source>
</reference>
<dbReference type="SUPFAM" id="SSF51905">
    <property type="entry name" value="FAD/NAD(P)-binding domain"/>
    <property type="match status" value="1"/>
</dbReference>
<dbReference type="SUPFAM" id="SSF54373">
    <property type="entry name" value="FAD-linked reductases, C-terminal domain"/>
    <property type="match status" value="1"/>
</dbReference>
<dbReference type="InterPro" id="IPR007867">
    <property type="entry name" value="GMC_OxRtase_C"/>
</dbReference>
<dbReference type="Proteomes" id="UP000624404">
    <property type="component" value="Unassembled WGS sequence"/>
</dbReference>
<dbReference type="OrthoDB" id="413885at2759"/>
<feature type="domain" description="Glucose-methanol-choline oxidoreductase N-terminal" evidence="5">
    <location>
        <begin position="290"/>
        <end position="304"/>
    </location>
</feature>
<dbReference type="PROSITE" id="PS00624">
    <property type="entry name" value="GMC_OXRED_2"/>
    <property type="match status" value="1"/>
</dbReference>
<comment type="cofactor">
    <cofactor evidence="4">
        <name>FAD</name>
        <dbReference type="ChEBI" id="CHEBI:57692"/>
    </cofactor>
</comment>
<feature type="binding site" evidence="4">
    <location>
        <begin position="545"/>
        <end position="546"/>
    </location>
    <ligand>
        <name>FAD</name>
        <dbReference type="ChEBI" id="CHEBI:57692"/>
    </ligand>
</feature>
<evidence type="ECO:0000256" key="4">
    <source>
        <dbReference type="PIRSR" id="PIRSR000137-2"/>
    </source>
</evidence>
<dbReference type="Pfam" id="PF00890">
    <property type="entry name" value="FAD_binding_2"/>
    <property type="match status" value="1"/>
</dbReference>
<keyword evidence="2" id="KW-0285">Flavoprotein</keyword>
<dbReference type="Gene3D" id="3.50.50.60">
    <property type="entry name" value="FAD/NAD(P)-binding domain"/>
    <property type="match status" value="1"/>
</dbReference>
<dbReference type="GO" id="GO:0050660">
    <property type="term" value="F:flavin adenine dinucleotide binding"/>
    <property type="evidence" value="ECO:0007669"/>
    <property type="project" value="InterPro"/>
</dbReference>
<dbReference type="InterPro" id="IPR000172">
    <property type="entry name" value="GMC_OxRdtase_N"/>
</dbReference>
<dbReference type="PANTHER" id="PTHR47190:SF1">
    <property type="entry name" value="GLUCOSE-METHANOL-CHOLINE OXIDOREDUCTASE N-TERMINAL DOMAIN-CONTAINING PROTEIN"/>
    <property type="match status" value="1"/>
</dbReference>
<organism evidence="6 7">
    <name type="scientific">Sclerotinia trifoliorum</name>
    <dbReference type="NCBI Taxonomy" id="28548"/>
    <lineage>
        <taxon>Eukaryota</taxon>
        <taxon>Fungi</taxon>
        <taxon>Dikarya</taxon>
        <taxon>Ascomycota</taxon>
        <taxon>Pezizomycotina</taxon>
        <taxon>Leotiomycetes</taxon>
        <taxon>Helotiales</taxon>
        <taxon>Sclerotiniaceae</taxon>
        <taxon>Sclerotinia</taxon>
    </lineage>
</organism>
<protein>
    <submittedName>
        <fullName evidence="6">9265a3e4-468e-4492-b256-3bb516b43612</fullName>
    </submittedName>
</protein>
<dbReference type="PANTHER" id="PTHR47190">
    <property type="entry name" value="DEHYDROGENASE, PUTATIVE-RELATED"/>
    <property type="match status" value="1"/>
</dbReference>
<dbReference type="PIRSF" id="PIRSF000137">
    <property type="entry name" value="Alcohol_oxidase"/>
    <property type="match status" value="1"/>
</dbReference>
<dbReference type="EMBL" id="CAJHIA010000030">
    <property type="protein sequence ID" value="CAD6447718.1"/>
    <property type="molecule type" value="Genomic_DNA"/>
</dbReference>
<accession>A0A8H2VZL1</accession>
<sequence length="615" mass="65322">MCDVYIKISKHIPLFAGLVSAVWGQEDNSWIQEQWDVIVVGSGPGGIIASSRLAEAGLKTLLLESGGPSYGITGGDLNARRPGWLSGTNLTRVDVPGLYSTIFGDPSADILMCGSDQVNAYGGCTIGGCSAINAGLYFEPPASDWDTYFPEEWNSQNMDAAIQRLYDTQPSTSLTSQDGIRYLQSGYNAARKWLVEGLGYKDVDINAEADDKTGVFGYPIFDYSNGQRGGPTTTYLQSALKRSNFRLQHGVRVVRVERHGDTATGVTALVNGVETFISVTSTGRVILSAGAVVSPSLLMHSGIGDLATLSRLNSSGKLSPNLTSDEWIISSEIGTGLFDNPNTYIVLESDSIESYKYSYESPPPEDKDLYLNSRSGPYTFASETSVFWTTISHADGTKVGVQGTIGSSGYADYTSNHSITLNVYGTSGLLSTGSVILDDNFIPGSSSSVYYSNPRDAQDISQFIYDIFAGLPAAGLTPLNIPQNSTREEIETYITTSSAYARGQVNHWSSSCRLGKCVGVDTKVIGMENIHVVDASILAPVTVNPQFAVMAAAEKAAELILKSVGVECGFCASASASVGASVGVDAGVGAKEEGGSYGAYESYGSYASYGDYKTE</sequence>
<dbReference type="Pfam" id="PF00732">
    <property type="entry name" value="GMC_oxred_N"/>
    <property type="match status" value="1"/>
</dbReference>
<proteinExistence type="inferred from homology"/>
<keyword evidence="3" id="KW-0560">Oxidoreductase</keyword>
<dbReference type="InterPro" id="IPR003953">
    <property type="entry name" value="FAD-dep_OxRdtase_2_FAD-bd"/>
</dbReference>
<feature type="binding site" evidence="4">
    <location>
        <position position="253"/>
    </location>
    <ligand>
        <name>FAD</name>
        <dbReference type="ChEBI" id="CHEBI:57692"/>
    </ligand>
</feature>
<dbReference type="InterPro" id="IPR053208">
    <property type="entry name" value="GMC_Oxidoreductase_CD"/>
</dbReference>
<dbReference type="InterPro" id="IPR012132">
    <property type="entry name" value="GMC_OxRdtase"/>
</dbReference>
<dbReference type="Pfam" id="PF05199">
    <property type="entry name" value="GMC_oxred_C"/>
    <property type="match status" value="1"/>
</dbReference>
<dbReference type="InterPro" id="IPR036188">
    <property type="entry name" value="FAD/NAD-bd_sf"/>
</dbReference>
<keyword evidence="7" id="KW-1185">Reference proteome</keyword>
<evidence type="ECO:0000313" key="7">
    <source>
        <dbReference type="Proteomes" id="UP000624404"/>
    </source>
</evidence>
<dbReference type="Gene3D" id="3.30.410.10">
    <property type="entry name" value="Cholesterol Oxidase, domain 2"/>
    <property type="match status" value="1"/>
</dbReference>
<evidence type="ECO:0000313" key="6">
    <source>
        <dbReference type="EMBL" id="CAD6447718.1"/>
    </source>
</evidence>
<keyword evidence="4" id="KW-0274">FAD</keyword>
<comment type="similarity">
    <text evidence="1">Belongs to the GMC oxidoreductase family.</text>
</comment>
<dbReference type="GO" id="GO:0016614">
    <property type="term" value="F:oxidoreductase activity, acting on CH-OH group of donors"/>
    <property type="evidence" value="ECO:0007669"/>
    <property type="project" value="InterPro"/>
</dbReference>